<dbReference type="GO" id="GO:0005524">
    <property type="term" value="F:ATP binding"/>
    <property type="evidence" value="ECO:0007669"/>
    <property type="project" value="UniProtKB-KW"/>
</dbReference>
<dbReference type="EMBL" id="VEPZ02001110">
    <property type="protein sequence ID" value="KAE8694494.1"/>
    <property type="molecule type" value="Genomic_DNA"/>
</dbReference>
<keyword evidence="4" id="KW-0067">ATP-binding</keyword>
<dbReference type="SUPFAM" id="SSF52058">
    <property type="entry name" value="L domain-like"/>
    <property type="match status" value="1"/>
</dbReference>
<dbReference type="InterPro" id="IPR042197">
    <property type="entry name" value="Apaf_helical"/>
</dbReference>
<reference evidence="8" key="1">
    <citation type="submission" date="2019-09" db="EMBL/GenBank/DDBJ databases">
        <title>Draft genome information of white flower Hibiscus syriacus.</title>
        <authorList>
            <person name="Kim Y.-M."/>
        </authorList>
    </citation>
    <scope>NUCLEOTIDE SEQUENCE [LARGE SCALE GENOMIC DNA]</scope>
    <source>
        <strain evidence="8">YM2019G1</strain>
    </source>
</reference>
<dbReference type="InterPro" id="IPR055414">
    <property type="entry name" value="LRR_R13L4/SHOC2-like"/>
</dbReference>
<feature type="domain" description="NB-ARC" evidence="5">
    <location>
        <begin position="166"/>
        <end position="339"/>
    </location>
</feature>
<evidence type="ECO:0000259" key="6">
    <source>
        <dbReference type="Pfam" id="PF18052"/>
    </source>
</evidence>
<evidence type="ECO:0000256" key="2">
    <source>
        <dbReference type="ARBA" id="ARBA00022741"/>
    </source>
</evidence>
<evidence type="ECO:0000256" key="3">
    <source>
        <dbReference type="ARBA" id="ARBA00022821"/>
    </source>
</evidence>
<dbReference type="GO" id="GO:0051707">
    <property type="term" value="P:response to other organism"/>
    <property type="evidence" value="ECO:0007669"/>
    <property type="project" value="UniProtKB-ARBA"/>
</dbReference>
<dbReference type="InterPro" id="IPR041118">
    <property type="entry name" value="Rx_N"/>
</dbReference>
<evidence type="ECO:0000259" key="5">
    <source>
        <dbReference type="Pfam" id="PF00931"/>
    </source>
</evidence>
<feature type="domain" description="Disease resistance R13L4/SHOC-2-like LRR" evidence="7">
    <location>
        <begin position="416"/>
        <end position="512"/>
    </location>
</feature>
<dbReference type="Gene3D" id="1.20.5.4130">
    <property type="match status" value="1"/>
</dbReference>
<proteinExistence type="predicted"/>
<dbReference type="Pfam" id="PF23598">
    <property type="entry name" value="LRR_14"/>
    <property type="match status" value="1"/>
</dbReference>
<evidence type="ECO:0000256" key="1">
    <source>
        <dbReference type="ARBA" id="ARBA00022737"/>
    </source>
</evidence>
<dbReference type="Pfam" id="PF00931">
    <property type="entry name" value="NB-ARC"/>
    <property type="match status" value="1"/>
</dbReference>
<dbReference type="InterPro" id="IPR038005">
    <property type="entry name" value="RX-like_CC"/>
</dbReference>
<organism evidence="8 9">
    <name type="scientific">Hibiscus syriacus</name>
    <name type="common">Rose of Sharon</name>
    <dbReference type="NCBI Taxonomy" id="106335"/>
    <lineage>
        <taxon>Eukaryota</taxon>
        <taxon>Viridiplantae</taxon>
        <taxon>Streptophyta</taxon>
        <taxon>Embryophyta</taxon>
        <taxon>Tracheophyta</taxon>
        <taxon>Spermatophyta</taxon>
        <taxon>Magnoliopsida</taxon>
        <taxon>eudicotyledons</taxon>
        <taxon>Gunneridae</taxon>
        <taxon>Pentapetalae</taxon>
        <taxon>rosids</taxon>
        <taxon>malvids</taxon>
        <taxon>Malvales</taxon>
        <taxon>Malvaceae</taxon>
        <taxon>Malvoideae</taxon>
        <taxon>Hibiscus</taxon>
    </lineage>
</organism>
<dbReference type="SUPFAM" id="SSF52540">
    <property type="entry name" value="P-loop containing nucleoside triphosphate hydrolases"/>
    <property type="match status" value="1"/>
</dbReference>
<dbReference type="AlphaFoldDB" id="A0A6A2ZRC1"/>
<keyword evidence="3" id="KW-0611">Plant defense</keyword>
<dbReference type="PRINTS" id="PR00364">
    <property type="entry name" value="DISEASERSIST"/>
</dbReference>
<dbReference type="GO" id="GO:0006952">
    <property type="term" value="P:defense response"/>
    <property type="evidence" value="ECO:0007669"/>
    <property type="project" value="UniProtKB-KW"/>
</dbReference>
<dbReference type="CDD" id="cd14798">
    <property type="entry name" value="RX-CC_like"/>
    <property type="match status" value="1"/>
</dbReference>
<dbReference type="PANTHER" id="PTHR36766">
    <property type="entry name" value="PLANT BROAD-SPECTRUM MILDEW RESISTANCE PROTEIN RPW8"/>
    <property type="match status" value="1"/>
</dbReference>
<dbReference type="Pfam" id="PF18052">
    <property type="entry name" value="Rx_N"/>
    <property type="match status" value="1"/>
</dbReference>
<gene>
    <name evidence="8" type="ORF">F3Y22_tig00110783pilonHSYRG00351</name>
</gene>
<dbReference type="Gene3D" id="3.40.50.300">
    <property type="entry name" value="P-loop containing nucleotide triphosphate hydrolases"/>
    <property type="match status" value="1"/>
</dbReference>
<evidence type="ECO:0000313" key="9">
    <source>
        <dbReference type="Proteomes" id="UP000436088"/>
    </source>
</evidence>
<accession>A0A6A2ZRC1</accession>
<name>A0A6A2ZRC1_HIBSY</name>
<sequence length="591" mass="67349">MDLSAVSSALKTIGELTQQVTSLLGVDDQVESLGRELRWMQSFLMTADSRKIDNEVIRTRVEEIRDLAYDVEDVLETFALKLHPKGNVVFQIASKGPLVSSRSLIASPDQIRDREGHDQDRGIDTTIEDVTRLGDNGEGPSCSTERREARRPFPHKMDDNIVGRDGDIKKLVSVLVEEGSECKVVSICGMGGLGKTTLAKKIYHHSQVIGHFNYLVWVYVSQQCQRRKVWEEILSGLKKLDKDYRKRSVEELAKKLHNFLKEKKCQVILDDIWSTEAWDSLEPAFPVETSSHGSSKILITSRNKEIVSHADRRGYLHELQCLCDEKSWELFQKIAFPQTDPAENMVDGKFKKLGEEMVKHCAGLPLAIVTLGGILVTKDNSLNEWMKGIVSSKQDERDGGEIAEDLAERYLMELVERCMIQKLPSSLGNLRCLQTLDLRLDFVHVPNVIWKMEQLRHLYLPPSFSHETKLKLGTLRNLQTLVNFNTNSCYLKDLINMTNLRELVIQCPFKIEDFNEEELDKNPPIIEGRSPALKMASLYRMEMVPDGLRFITSLQELKIKSMSSMFKDKVVEGGEDFYKVQHIPSIILQDN</sequence>
<dbReference type="Gene3D" id="3.80.10.10">
    <property type="entry name" value="Ribonuclease Inhibitor"/>
    <property type="match status" value="1"/>
</dbReference>
<evidence type="ECO:0000313" key="8">
    <source>
        <dbReference type="EMBL" id="KAE8694494.1"/>
    </source>
</evidence>
<dbReference type="FunFam" id="3.40.50.300:FF:001091">
    <property type="entry name" value="Probable disease resistance protein At1g61300"/>
    <property type="match status" value="1"/>
</dbReference>
<dbReference type="InterPro" id="IPR002182">
    <property type="entry name" value="NB-ARC"/>
</dbReference>
<evidence type="ECO:0000256" key="4">
    <source>
        <dbReference type="ARBA" id="ARBA00022840"/>
    </source>
</evidence>
<dbReference type="InterPro" id="IPR032675">
    <property type="entry name" value="LRR_dom_sf"/>
</dbReference>
<dbReference type="InterPro" id="IPR027417">
    <property type="entry name" value="P-loop_NTPase"/>
</dbReference>
<protein>
    <submittedName>
        <fullName evidence="8">CC-NBS-LRR class disease resistance protein</fullName>
    </submittedName>
</protein>
<evidence type="ECO:0000259" key="7">
    <source>
        <dbReference type="Pfam" id="PF23598"/>
    </source>
</evidence>
<dbReference type="PANTHER" id="PTHR36766:SF64">
    <property type="entry name" value="OS12G0206100 PROTEIN"/>
    <property type="match status" value="1"/>
</dbReference>
<keyword evidence="1" id="KW-0677">Repeat</keyword>
<keyword evidence="2" id="KW-0547">Nucleotide-binding</keyword>
<keyword evidence="9" id="KW-1185">Reference proteome</keyword>
<feature type="domain" description="Disease resistance N-terminal" evidence="6">
    <location>
        <begin position="5"/>
        <end position="84"/>
    </location>
</feature>
<dbReference type="Proteomes" id="UP000436088">
    <property type="component" value="Unassembled WGS sequence"/>
</dbReference>
<dbReference type="GO" id="GO:0043531">
    <property type="term" value="F:ADP binding"/>
    <property type="evidence" value="ECO:0007669"/>
    <property type="project" value="InterPro"/>
</dbReference>
<dbReference type="Gene3D" id="1.10.8.430">
    <property type="entry name" value="Helical domain of apoptotic protease-activating factors"/>
    <property type="match status" value="1"/>
</dbReference>
<comment type="caution">
    <text evidence="8">The sequence shown here is derived from an EMBL/GenBank/DDBJ whole genome shotgun (WGS) entry which is preliminary data.</text>
</comment>